<dbReference type="EMBL" id="GBRH01221255">
    <property type="protein sequence ID" value="JAD76640.1"/>
    <property type="molecule type" value="Transcribed_RNA"/>
</dbReference>
<accession>A0A0A9CTF1</accession>
<name>A0A0A9CTF1_ARUDO</name>
<dbReference type="AlphaFoldDB" id="A0A0A9CTF1"/>
<proteinExistence type="predicted"/>
<feature type="signal peptide" evidence="1">
    <location>
        <begin position="1"/>
        <end position="17"/>
    </location>
</feature>
<reference evidence="2" key="1">
    <citation type="submission" date="2014-09" db="EMBL/GenBank/DDBJ databases">
        <authorList>
            <person name="Magalhaes I.L.F."/>
            <person name="Oliveira U."/>
            <person name="Santos F.R."/>
            <person name="Vidigal T.H.D.A."/>
            <person name="Brescovit A.D."/>
            <person name="Santos A.J."/>
        </authorList>
    </citation>
    <scope>NUCLEOTIDE SEQUENCE</scope>
    <source>
        <tissue evidence="2">Shoot tissue taken approximately 20 cm above the soil surface</tissue>
    </source>
</reference>
<evidence type="ECO:0000313" key="2">
    <source>
        <dbReference type="EMBL" id="JAD76640.1"/>
    </source>
</evidence>
<protein>
    <submittedName>
        <fullName evidence="2">Uncharacterized protein</fullName>
    </submittedName>
</protein>
<feature type="chain" id="PRO_5002063504" evidence="1">
    <location>
        <begin position="18"/>
        <end position="240"/>
    </location>
</feature>
<sequence>MDFFLLSISPLIRFLHCTLWFDSDDCSTEELSSESMLPDTEISSTARGELRSAQSLLSSLLLLEPISGISSAHPLLSLLLLLELISGTSPARSLLSPLLILEPISGNSSPHSLILEPISGTSLLPPSDSAHWQLLSLLCLSLRSSLDTVASITNPPLSQSSLIVSSESLLVFSWSSPAHIARASLSEDPRRSSGLSSSPASFVGARTIYPRPSPSSPATTSLSRAIKLSSRTVPPDAFIH</sequence>
<reference evidence="2" key="2">
    <citation type="journal article" date="2015" name="Data Brief">
        <title>Shoot transcriptome of the giant reed, Arundo donax.</title>
        <authorList>
            <person name="Barrero R.A."/>
            <person name="Guerrero F.D."/>
            <person name="Moolhuijzen P."/>
            <person name="Goolsby J.A."/>
            <person name="Tidwell J."/>
            <person name="Bellgard S.E."/>
            <person name="Bellgard M.I."/>
        </authorList>
    </citation>
    <scope>NUCLEOTIDE SEQUENCE</scope>
    <source>
        <tissue evidence="2">Shoot tissue taken approximately 20 cm above the soil surface</tissue>
    </source>
</reference>
<organism evidence="2">
    <name type="scientific">Arundo donax</name>
    <name type="common">Giant reed</name>
    <name type="synonym">Donax arundinaceus</name>
    <dbReference type="NCBI Taxonomy" id="35708"/>
    <lineage>
        <taxon>Eukaryota</taxon>
        <taxon>Viridiplantae</taxon>
        <taxon>Streptophyta</taxon>
        <taxon>Embryophyta</taxon>
        <taxon>Tracheophyta</taxon>
        <taxon>Spermatophyta</taxon>
        <taxon>Magnoliopsida</taxon>
        <taxon>Liliopsida</taxon>
        <taxon>Poales</taxon>
        <taxon>Poaceae</taxon>
        <taxon>PACMAD clade</taxon>
        <taxon>Arundinoideae</taxon>
        <taxon>Arundineae</taxon>
        <taxon>Arundo</taxon>
    </lineage>
</organism>
<keyword evidence="1" id="KW-0732">Signal</keyword>
<evidence type="ECO:0000256" key="1">
    <source>
        <dbReference type="SAM" id="SignalP"/>
    </source>
</evidence>